<accession>A0A3S0J3S6</accession>
<evidence type="ECO:0000256" key="1">
    <source>
        <dbReference type="ARBA" id="ARBA00010333"/>
    </source>
</evidence>
<organism evidence="3 4">
    <name type="scientific">Shewanella canadensis</name>
    <dbReference type="NCBI Taxonomy" id="271096"/>
    <lineage>
        <taxon>Bacteria</taxon>
        <taxon>Pseudomonadati</taxon>
        <taxon>Pseudomonadota</taxon>
        <taxon>Gammaproteobacteria</taxon>
        <taxon>Alteromonadales</taxon>
        <taxon>Shewanellaceae</taxon>
        <taxon>Shewanella</taxon>
    </lineage>
</organism>
<comment type="similarity">
    <text evidence="1">Belongs to the bacterial solute-binding protein 3 family.</text>
</comment>
<dbReference type="Gene3D" id="3.40.190.10">
    <property type="entry name" value="Periplasmic binding protein-like II"/>
    <property type="match status" value="2"/>
</dbReference>
<dbReference type="PANTHER" id="PTHR35936:SF25">
    <property type="entry name" value="ABC TRANSPORTER SUBSTRATE-BINDING PROTEIN"/>
    <property type="match status" value="1"/>
</dbReference>
<evidence type="ECO:0000256" key="2">
    <source>
        <dbReference type="SAM" id="SignalP"/>
    </source>
</evidence>
<proteinExistence type="inferred from homology"/>
<protein>
    <submittedName>
        <fullName evidence="3">Transporter substrate-binding domain-containing protein</fullName>
    </submittedName>
</protein>
<dbReference type="RefSeq" id="WP_126522123.1">
    <property type="nucleotide sequence ID" value="NZ_RXNU01000013.1"/>
</dbReference>
<dbReference type="OrthoDB" id="245568at2"/>
<dbReference type="SUPFAM" id="SSF53850">
    <property type="entry name" value="Periplasmic binding protein-like II"/>
    <property type="match status" value="1"/>
</dbReference>
<gene>
    <name evidence="3" type="ORF">EKG38_19360</name>
</gene>
<dbReference type="EMBL" id="RXNU01000013">
    <property type="protein sequence ID" value="RTR37356.1"/>
    <property type="molecule type" value="Genomic_DNA"/>
</dbReference>
<keyword evidence="4" id="KW-1185">Reference proteome</keyword>
<feature type="chain" id="PRO_5018719449" evidence="2">
    <location>
        <begin position="26"/>
        <end position="259"/>
    </location>
</feature>
<dbReference type="Proteomes" id="UP000267448">
    <property type="component" value="Unassembled WGS sequence"/>
</dbReference>
<dbReference type="AlphaFoldDB" id="A0A3S0J3S6"/>
<evidence type="ECO:0000313" key="4">
    <source>
        <dbReference type="Proteomes" id="UP000267448"/>
    </source>
</evidence>
<sequence length="259" mass="28853">MTIQVHFSLATLPVILFLISLTSSAAERQTFSQETTRSPIIAVENSWPPYADEMGEGLSTSIVKHAFSAVGITPKIQVLPYARVLYGIKSGNVVGGFNVSKQASTEAIYLFGNSALFIAKSSFFFRPEDGDQYANINDLPDDFKVGRIFGYEYGQTFEHEQHRFRELKVSSQTQLINILLAGRVDAVIMYDEVAKYTLNKMKLDSTSLYRGFPNKESRIHLAFSRKHPGSEALAKALDKGIEIIHSNGIYEKIVTGEID</sequence>
<name>A0A3S0J3S6_9GAMM</name>
<comment type="caution">
    <text evidence="3">The sequence shown here is derived from an EMBL/GenBank/DDBJ whole genome shotgun (WGS) entry which is preliminary data.</text>
</comment>
<evidence type="ECO:0000313" key="3">
    <source>
        <dbReference type="EMBL" id="RTR37356.1"/>
    </source>
</evidence>
<dbReference type="PANTHER" id="PTHR35936">
    <property type="entry name" value="MEMBRANE-BOUND LYTIC MUREIN TRANSGLYCOSYLASE F"/>
    <property type="match status" value="1"/>
</dbReference>
<feature type="signal peptide" evidence="2">
    <location>
        <begin position="1"/>
        <end position="25"/>
    </location>
</feature>
<reference evidence="3 4" key="1">
    <citation type="submission" date="2018-12" db="EMBL/GenBank/DDBJ databases">
        <authorList>
            <person name="Yu L."/>
        </authorList>
    </citation>
    <scope>NUCLEOTIDE SEQUENCE [LARGE SCALE GENOMIC DNA]</scope>
    <source>
        <strain evidence="3 4">HAW-EB2</strain>
    </source>
</reference>
<keyword evidence="2" id="KW-0732">Signal</keyword>